<comment type="caution">
    <text evidence="2">The sequence shown here is derived from an EMBL/GenBank/DDBJ whole genome shotgun (WGS) entry which is preliminary data.</text>
</comment>
<dbReference type="Proteomes" id="UP000078543">
    <property type="component" value="Unassembled WGS sequence"/>
</dbReference>
<keyword evidence="2" id="KW-0969">Cilium</keyword>
<reference evidence="2 3" key="1">
    <citation type="submission" date="2016-04" db="EMBL/GenBank/DDBJ databases">
        <title>Draft genome sequence of freshwater magnetotactic bacteria Magnetospirillum marisnigri SP-1 and Magnetospirillum moscoviense BB-1.</title>
        <authorList>
            <person name="Koziaeva V."/>
            <person name="Dziuba M.V."/>
            <person name="Ivanov T.M."/>
            <person name="Kuznetsov B."/>
            <person name="Grouzdev D.S."/>
        </authorList>
    </citation>
    <scope>NUCLEOTIDE SEQUENCE [LARGE SCALE GENOMIC DNA]</scope>
    <source>
        <strain evidence="2 3">BB-1</strain>
    </source>
</reference>
<feature type="transmembrane region" description="Helical" evidence="1">
    <location>
        <begin position="38"/>
        <end position="55"/>
    </location>
</feature>
<organism evidence="2 3">
    <name type="scientific">Magnetospirillum moscoviense</name>
    <dbReference type="NCBI Taxonomy" id="1437059"/>
    <lineage>
        <taxon>Bacteria</taxon>
        <taxon>Pseudomonadati</taxon>
        <taxon>Pseudomonadota</taxon>
        <taxon>Alphaproteobacteria</taxon>
        <taxon>Rhodospirillales</taxon>
        <taxon>Rhodospirillaceae</taxon>
        <taxon>Magnetospirillum</taxon>
    </lineage>
</organism>
<feature type="transmembrane region" description="Helical" evidence="1">
    <location>
        <begin position="12"/>
        <end position="32"/>
    </location>
</feature>
<keyword evidence="2" id="KW-0966">Cell projection</keyword>
<keyword evidence="1" id="KW-0812">Transmembrane</keyword>
<dbReference type="STRING" id="1437059.A6A05_10895"/>
<dbReference type="OrthoDB" id="9794540at2"/>
<keyword evidence="1" id="KW-1133">Transmembrane helix</keyword>
<evidence type="ECO:0000313" key="3">
    <source>
        <dbReference type="Proteomes" id="UP000078543"/>
    </source>
</evidence>
<gene>
    <name evidence="2" type="ORF">A6A05_10895</name>
</gene>
<evidence type="ECO:0000256" key="1">
    <source>
        <dbReference type="SAM" id="Phobius"/>
    </source>
</evidence>
<sequence length="377" mass="40534">MTRPKSYLARMMIFLALVAGVAAMLWPGIVIAFSYNPALNGLIFGVLLIGIGLNLRQVAMLGPEAAWVEGWQRGQPAASGRLRLLAPMASMLGERHERISLSAMALRSLLDSIAARLDESRELARYMVGLLIFLGLLGTFWGLSQTIGSVGEVIRAMDVSGQDPAAMFESLKTRLELPLAGMGTAFSTSMIGLAGSLVLGFLDLQAGRAQNTFYNELEEWLSAQTRLGAAPSLEGASAPAYLQALLEQTADSLDSLQRLIVRSEENRQSSAVGLTALVDKLSVLADHMRVEQSLMLKVGEGQVELRQVLARLVDQPAGSGIDEASLGHLRSIDNHLQVVAAETKATRTELVGELRQEFRLLARTIAAVAQAEPGMKS</sequence>
<proteinExistence type="predicted"/>
<feature type="transmembrane region" description="Helical" evidence="1">
    <location>
        <begin position="123"/>
        <end position="143"/>
    </location>
</feature>
<dbReference type="RefSeq" id="WP_068499622.1">
    <property type="nucleotide sequence ID" value="NZ_LWQU01000131.1"/>
</dbReference>
<feature type="transmembrane region" description="Helical" evidence="1">
    <location>
        <begin position="177"/>
        <end position="202"/>
    </location>
</feature>
<keyword evidence="2" id="KW-0282">Flagellum</keyword>
<evidence type="ECO:0000313" key="2">
    <source>
        <dbReference type="EMBL" id="OAN51396.1"/>
    </source>
</evidence>
<protein>
    <submittedName>
        <fullName evidence="2">Flagellar motor protein MotA</fullName>
    </submittedName>
</protein>
<accession>A0A178MR95</accession>
<dbReference type="AlphaFoldDB" id="A0A178MR95"/>
<keyword evidence="1" id="KW-0472">Membrane</keyword>
<keyword evidence="3" id="KW-1185">Reference proteome</keyword>
<dbReference type="EMBL" id="LWQU01000131">
    <property type="protein sequence ID" value="OAN51396.1"/>
    <property type="molecule type" value="Genomic_DNA"/>
</dbReference>
<name>A0A178MR95_9PROT</name>